<feature type="transmembrane region" description="Helical" evidence="1">
    <location>
        <begin position="81"/>
        <end position="101"/>
    </location>
</feature>
<keyword evidence="3" id="KW-1185">Reference proteome</keyword>
<dbReference type="AlphaFoldDB" id="A0AAE0TZV5"/>
<organism evidence="2 3">
    <name type="scientific">Podospora didyma</name>
    <dbReference type="NCBI Taxonomy" id="330526"/>
    <lineage>
        <taxon>Eukaryota</taxon>
        <taxon>Fungi</taxon>
        <taxon>Dikarya</taxon>
        <taxon>Ascomycota</taxon>
        <taxon>Pezizomycotina</taxon>
        <taxon>Sordariomycetes</taxon>
        <taxon>Sordariomycetidae</taxon>
        <taxon>Sordariales</taxon>
        <taxon>Podosporaceae</taxon>
        <taxon>Podospora</taxon>
    </lineage>
</organism>
<dbReference type="Proteomes" id="UP001285441">
    <property type="component" value="Unassembled WGS sequence"/>
</dbReference>
<gene>
    <name evidence="2" type="ORF">B0H63DRAFT_449683</name>
</gene>
<evidence type="ECO:0000313" key="2">
    <source>
        <dbReference type="EMBL" id="KAK3385657.1"/>
    </source>
</evidence>
<sequence>MSFDTLLQNRDFLLYQATPMTSHYFIHLPVDCPGNLNKATNSRVRINRLPTNRKVAIQDSSKDLVMGWGVHTIEGPDNTTILILLNAVYFSFLAFLIAYHLTYRDWTSTSTLGSLFVAILTLIFMIMTILVIKWR</sequence>
<comment type="caution">
    <text evidence="2">The sequence shown here is derived from an EMBL/GenBank/DDBJ whole genome shotgun (WGS) entry which is preliminary data.</text>
</comment>
<reference evidence="2" key="2">
    <citation type="submission" date="2023-06" db="EMBL/GenBank/DDBJ databases">
        <authorList>
            <consortium name="Lawrence Berkeley National Laboratory"/>
            <person name="Haridas S."/>
            <person name="Hensen N."/>
            <person name="Bonometti L."/>
            <person name="Westerberg I."/>
            <person name="Brannstrom I.O."/>
            <person name="Guillou S."/>
            <person name="Cros-Aarteil S."/>
            <person name="Calhoun S."/>
            <person name="Kuo A."/>
            <person name="Mondo S."/>
            <person name="Pangilinan J."/>
            <person name="Riley R."/>
            <person name="LaButti K."/>
            <person name="Andreopoulos B."/>
            <person name="Lipzen A."/>
            <person name="Chen C."/>
            <person name="Yanf M."/>
            <person name="Daum C."/>
            <person name="Ng V."/>
            <person name="Clum A."/>
            <person name="Steindorff A."/>
            <person name="Ohm R."/>
            <person name="Martin F."/>
            <person name="Silar P."/>
            <person name="Natvig D."/>
            <person name="Lalanne C."/>
            <person name="Gautier V."/>
            <person name="Ament-velasquez S.L."/>
            <person name="Kruys A."/>
            <person name="Hutchinson M.I."/>
            <person name="Powell A.J."/>
            <person name="Barry K."/>
            <person name="Miller A.N."/>
            <person name="Grigoriev I.V."/>
            <person name="Debuchy R."/>
            <person name="Gladieux P."/>
            <person name="Thoren M.H."/>
            <person name="Johannesson H."/>
        </authorList>
    </citation>
    <scope>NUCLEOTIDE SEQUENCE</scope>
    <source>
        <strain evidence="2">CBS 232.78</strain>
    </source>
</reference>
<proteinExistence type="predicted"/>
<keyword evidence="1" id="KW-0812">Transmembrane</keyword>
<protein>
    <submittedName>
        <fullName evidence="2">Uncharacterized protein</fullName>
    </submittedName>
</protein>
<feature type="transmembrane region" description="Helical" evidence="1">
    <location>
        <begin position="113"/>
        <end position="132"/>
    </location>
</feature>
<reference evidence="2" key="1">
    <citation type="journal article" date="2023" name="Mol. Phylogenet. Evol.">
        <title>Genome-scale phylogeny and comparative genomics of the fungal order Sordariales.</title>
        <authorList>
            <person name="Hensen N."/>
            <person name="Bonometti L."/>
            <person name="Westerberg I."/>
            <person name="Brannstrom I.O."/>
            <person name="Guillou S."/>
            <person name="Cros-Aarteil S."/>
            <person name="Calhoun S."/>
            <person name="Haridas S."/>
            <person name="Kuo A."/>
            <person name="Mondo S."/>
            <person name="Pangilinan J."/>
            <person name="Riley R."/>
            <person name="LaButti K."/>
            <person name="Andreopoulos B."/>
            <person name="Lipzen A."/>
            <person name="Chen C."/>
            <person name="Yan M."/>
            <person name="Daum C."/>
            <person name="Ng V."/>
            <person name="Clum A."/>
            <person name="Steindorff A."/>
            <person name="Ohm R.A."/>
            <person name="Martin F."/>
            <person name="Silar P."/>
            <person name="Natvig D.O."/>
            <person name="Lalanne C."/>
            <person name="Gautier V."/>
            <person name="Ament-Velasquez S.L."/>
            <person name="Kruys A."/>
            <person name="Hutchinson M.I."/>
            <person name="Powell A.J."/>
            <person name="Barry K."/>
            <person name="Miller A.N."/>
            <person name="Grigoriev I.V."/>
            <person name="Debuchy R."/>
            <person name="Gladieux P."/>
            <person name="Hiltunen Thoren M."/>
            <person name="Johannesson H."/>
        </authorList>
    </citation>
    <scope>NUCLEOTIDE SEQUENCE</scope>
    <source>
        <strain evidence="2">CBS 232.78</strain>
    </source>
</reference>
<dbReference type="EMBL" id="JAULSW010000004">
    <property type="protein sequence ID" value="KAK3385657.1"/>
    <property type="molecule type" value="Genomic_DNA"/>
</dbReference>
<evidence type="ECO:0000256" key="1">
    <source>
        <dbReference type="SAM" id="Phobius"/>
    </source>
</evidence>
<accession>A0AAE0TZV5</accession>
<keyword evidence="1" id="KW-1133">Transmembrane helix</keyword>
<evidence type="ECO:0000313" key="3">
    <source>
        <dbReference type="Proteomes" id="UP001285441"/>
    </source>
</evidence>
<name>A0AAE0TZV5_9PEZI</name>
<keyword evidence="1" id="KW-0472">Membrane</keyword>